<sequence>MMEFKNKEIMEAFNIYSKLALKGYEYVDEVRLYNTDHKVRELVDGFAHEVQCTIILAGEYIYMVPIATTSPFHISNEEMKKRHLPSKAVNLDIYLMYLTIIILFGEFYDSYQSLEPIRDFLPMYKWLESVNTYIETLNEIDEEELKSLEKEYEYNWIGILEKWNAMDDLRENVKSQNARTNSRLGFLSTVKRFLESQDLIIDIGNDEIELTEKSKVIIQRYYMDYEYNRGILDFIYGLERERREDKDAIHI</sequence>
<proteinExistence type="predicted"/>
<evidence type="ECO:0000313" key="2">
    <source>
        <dbReference type="Proteomes" id="UP000462760"/>
    </source>
</evidence>
<dbReference type="AlphaFoldDB" id="A0A844FGY8"/>
<protein>
    <submittedName>
        <fullName evidence="1">Non-ribosomal peptide synthetase module</fullName>
    </submittedName>
</protein>
<dbReference type="InterPro" id="IPR045707">
    <property type="entry name" value="DUF6063"/>
</dbReference>
<dbReference type="Pfam" id="PF19539">
    <property type="entry name" value="DUF6063"/>
    <property type="match status" value="1"/>
</dbReference>
<reference evidence="1 2" key="1">
    <citation type="submission" date="2019-08" db="EMBL/GenBank/DDBJ databases">
        <title>In-depth cultivation of the pig gut microbiome towards novel bacterial diversity and tailored functional studies.</title>
        <authorList>
            <person name="Wylensek D."/>
            <person name="Hitch T.C.A."/>
            <person name="Clavel T."/>
        </authorList>
    </citation>
    <scope>NUCLEOTIDE SEQUENCE [LARGE SCALE GENOMIC DNA]</scope>
    <source>
        <strain evidence="1 2">Med78-601-WT-4W-RMD-3</strain>
    </source>
</reference>
<comment type="caution">
    <text evidence="1">The sequence shown here is derived from an EMBL/GenBank/DDBJ whole genome shotgun (WGS) entry which is preliminary data.</text>
</comment>
<gene>
    <name evidence="1" type="ORF">FYJ27_05665</name>
</gene>
<accession>A0A844FGY8</accession>
<evidence type="ECO:0000313" key="1">
    <source>
        <dbReference type="EMBL" id="MSS43218.1"/>
    </source>
</evidence>
<dbReference type="EMBL" id="VULR01000006">
    <property type="protein sequence ID" value="MSS43218.1"/>
    <property type="molecule type" value="Genomic_DNA"/>
</dbReference>
<dbReference type="Proteomes" id="UP000462760">
    <property type="component" value="Unassembled WGS sequence"/>
</dbReference>
<name>A0A844FGY8_9FIRM</name>
<organism evidence="1 2">
    <name type="scientific">Anaerosalibacter bizertensis</name>
    <dbReference type="NCBI Taxonomy" id="932217"/>
    <lineage>
        <taxon>Bacteria</taxon>
        <taxon>Bacillati</taxon>
        <taxon>Bacillota</taxon>
        <taxon>Tissierellia</taxon>
        <taxon>Tissierellales</taxon>
        <taxon>Sporanaerobacteraceae</taxon>
        <taxon>Anaerosalibacter</taxon>
    </lineage>
</organism>